<dbReference type="EMBL" id="LQOX01000077">
    <property type="protein sequence ID" value="ORV72652.1"/>
    <property type="molecule type" value="Genomic_DNA"/>
</dbReference>
<dbReference type="RefSeq" id="WP_036418423.1">
    <property type="nucleotide sequence ID" value="NZ_LQOX01000077.1"/>
</dbReference>
<keyword evidence="1" id="KW-0812">Transmembrane</keyword>
<evidence type="ECO:0008006" key="4">
    <source>
        <dbReference type="Google" id="ProtNLM"/>
    </source>
</evidence>
<sequence>MNETGHDADANPPLTVELLAELQAGLLDDEAAAGIRRRVRTDPQAAAILRALQQVRRDLAAAGADPAAAPDPPTDVTAKISRTLRSAASSESPATHAARPRIRPAKILAGIAGLCAAVAAIGVGTAALVTAPAPAPSTPTTAMHITVSTPPPVIPLSHEQILELLQRTPDYGPADAALADPSRRASCLNGLGYPASAQILGAQPIGINSRPGVLLVVPGDGPDTVAVYAVALNCSAADTGLLASTTVARATGS</sequence>
<evidence type="ECO:0000313" key="3">
    <source>
        <dbReference type="Proteomes" id="UP000193738"/>
    </source>
</evidence>
<reference evidence="2 3" key="1">
    <citation type="submission" date="2016-01" db="EMBL/GenBank/DDBJ databases">
        <title>The new phylogeny of the genus Mycobacterium.</title>
        <authorList>
            <person name="Tarcisio F."/>
            <person name="Conor M."/>
            <person name="Antonella G."/>
            <person name="Elisabetta G."/>
            <person name="Giulia F.S."/>
            <person name="Sara T."/>
            <person name="Anna F."/>
            <person name="Clotilde B."/>
            <person name="Roberto B."/>
            <person name="Veronica D.S."/>
            <person name="Fabio R."/>
            <person name="Monica P."/>
            <person name="Olivier J."/>
            <person name="Enrico T."/>
            <person name="Nicola S."/>
        </authorList>
    </citation>
    <scope>NUCLEOTIDE SEQUENCE [LARGE SCALE GENOMIC DNA]</scope>
    <source>
        <strain evidence="2 3">DSM 43505</strain>
    </source>
</reference>
<dbReference type="Proteomes" id="UP000193738">
    <property type="component" value="Unassembled WGS sequence"/>
</dbReference>
<comment type="caution">
    <text evidence="2">The sequence shown here is derived from an EMBL/GenBank/DDBJ whole genome shotgun (WGS) entry which is preliminary data.</text>
</comment>
<proteinExistence type="predicted"/>
<evidence type="ECO:0000313" key="2">
    <source>
        <dbReference type="EMBL" id="ORV72652.1"/>
    </source>
</evidence>
<dbReference type="AlphaFoldDB" id="A0A1X1VUA2"/>
<protein>
    <recommendedName>
        <fullName evidence="4">Anti-sigma-M factor RsmA</fullName>
    </recommendedName>
</protein>
<keyword evidence="1" id="KW-0472">Membrane</keyword>
<organism evidence="2 3">
    <name type="scientific">Mycobacterium gastri</name>
    <dbReference type="NCBI Taxonomy" id="1777"/>
    <lineage>
        <taxon>Bacteria</taxon>
        <taxon>Bacillati</taxon>
        <taxon>Actinomycetota</taxon>
        <taxon>Actinomycetes</taxon>
        <taxon>Mycobacteriales</taxon>
        <taxon>Mycobacteriaceae</taxon>
        <taxon>Mycobacterium</taxon>
    </lineage>
</organism>
<name>A0A1X1VUA2_MYCGS</name>
<keyword evidence="3" id="KW-1185">Reference proteome</keyword>
<gene>
    <name evidence="2" type="ORF">AWC07_03720</name>
</gene>
<keyword evidence="1" id="KW-1133">Transmembrane helix</keyword>
<evidence type="ECO:0000256" key="1">
    <source>
        <dbReference type="SAM" id="Phobius"/>
    </source>
</evidence>
<dbReference type="STRING" id="1777.AWC07_03720"/>
<accession>A0A1X1VUA2</accession>
<feature type="transmembrane region" description="Helical" evidence="1">
    <location>
        <begin position="107"/>
        <end position="129"/>
    </location>
</feature>